<dbReference type="GeneID" id="37018430"/>
<sequence>MQAERNQPSIQAERPQPKQAERIQPNRQAERAQPAKATAKFPWTADAWRALRDAFGLQSFRPNQEEVINATLGGYDVFCLMPTGAGKSLCYQLPAIVESGKTRGTTIVISPLLSLITDQVVHLVQRGIPALRITGDMDANVRTEALREIHNPRCDPPRLIYLTPEFMNKSPAAKNVLADLHRRRLLARFVIDEAHCLSQWGHDFRPDYKQMGALRDAYPDIPFMALTATATPRVIKDIVSNLNLESPRLKRFTQSFNRPNLLYEVRPKKAGDKCVDEIAEFIQTNHSNQCGIIYCTSRAVCEDIASKLRTRHNVMAQHYHAGVGKLDRERIQTNWQKNIFKVIVATIAFGMGIDKPDVRFVIHHSLPTSLEGYYQETGRAGRDGKQSSCIFFYRYSDSNYLMKLAREDGTSAQQKEQREANLRQVIDYASNETDCRRQLVLRYFNENFDPANCHRGCDNCKKRDPRSHGAIEDNRQPEDVTEMARVIVDMVKVMCQSDGCTTIRAIATLMGSRSRNIVDKGFENLPQHGRGVTFGRNNTNRLVRHLLSEDYLREEFVTVAGKFVVAYLK</sequence>
<evidence type="ECO:0000313" key="15">
    <source>
        <dbReference type="EMBL" id="PWN34122.1"/>
    </source>
</evidence>
<dbReference type="FunFam" id="3.40.50.300:FF:001975">
    <property type="entry name" value="ATP-dependent DNA helicase"/>
    <property type="match status" value="1"/>
</dbReference>
<feature type="non-terminal residue" evidence="15">
    <location>
        <position position="569"/>
    </location>
</feature>
<comment type="catalytic activity">
    <reaction evidence="10 11">
        <text>Couples ATP hydrolysis with the unwinding of duplex DNA by translocating in the 3'-5' direction.</text>
        <dbReference type="EC" id="5.6.2.4"/>
    </reaction>
</comment>
<dbReference type="Proteomes" id="UP000245771">
    <property type="component" value="Unassembled WGS sequence"/>
</dbReference>
<keyword evidence="5 11" id="KW-0347">Helicase</keyword>
<dbReference type="PANTHER" id="PTHR13710">
    <property type="entry name" value="DNA HELICASE RECQ FAMILY MEMBER"/>
    <property type="match status" value="1"/>
</dbReference>
<evidence type="ECO:0000256" key="10">
    <source>
        <dbReference type="ARBA" id="ARBA00034617"/>
    </source>
</evidence>
<dbReference type="InParanoid" id="A0A316V9I6"/>
<dbReference type="InterPro" id="IPR001650">
    <property type="entry name" value="Helicase_C-like"/>
</dbReference>
<evidence type="ECO:0000259" key="13">
    <source>
        <dbReference type="PROSITE" id="PS51192"/>
    </source>
</evidence>
<evidence type="ECO:0000256" key="8">
    <source>
        <dbReference type="ARBA" id="ARBA00023235"/>
    </source>
</evidence>
<dbReference type="InterPro" id="IPR014001">
    <property type="entry name" value="Helicase_ATP-bd"/>
</dbReference>
<protein>
    <recommendedName>
        <fullName evidence="11">ATP-dependent DNA helicase</fullName>
        <ecNumber evidence="11">5.6.2.4</ecNumber>
    </recommendedName>
</protein>
<name>A0A316V9I6_9BASI</name>
<comment type="similarity">
    <text evidence="2 11">Belongs to the helicase family. RecQ subfamily.</text>
</comment>
<dbReference type="EMBL" id="KZ819604">
    <property type="protein sequence ID" value="PWN34122.1"/>
    <property type="molecule type" value="Genomic_DNA"/>
</dbReference>
<dbReference type="Pfam" id="PF16124">
    <property type="entry name" value="RecQ_Zn_bind"/>
    <property type="match status" value="1"/>
</dbReference>
<dbReference type="GO" id="GO:0016887">
    <property type="term" value="F:ATP hydrolysis activity"/>
    <property type="evidence" value="ECO:0007669"/>
    <property type="project" value="RHEA"/>
</dbReference>
<dbReference type="CDD" id="cd17920">
    <property type="entry name" value="DEXHc_RecQ"/>
    <property type="match status" value="1"/>
</dbReference>
<dbReference type="SUPFAM" id="SSF52540">
    <property type="entry name" value="P-loop containing nucleoside triphosphate hydrolases"/>
    <property type="match status" value="1"/>
</dbReference>
<dbReference type="InterPro" id="IPR036388">
    <property type="entry name" value="WH-like_DNA-bd_sf"/>
</dbReference>
<dbReference type="InterPro" id="IPR002464">
    <property type="entry name" value="DNA/RNA_helicase_DEAH_CS"/>
</dbReference>
<dbReference type="NCBIfam" id="TIGR00614">
    <property type="entry name" value="recQ_fam"/>
    <property type="match status" value="1"/>
</dbReference>
<dbReference type="STRING" id="1280837.A0A316V9I6"/>
<organism evidence="15 16">
    <name type="scientific">Meira miltonrushii</name>
    <dbReference type="NCBI Taxonomy" id="1280837"/>
    <lineage>
        <taxon>Eukaryota</taxon>
        <taxon>Fungi</taxon>
        <taxon>Dikarya</taxon>
        <taxon>Basidiomycota</taxon>
        <taxon>Ustilaginomycotina</taxon>
        <taxon>Exobasidiomycetes</taxon>
        <taxon>Exobasidiales</taxon>
        <taxon>Brachybasidiaceae</taxon>
        <taxon>Meira</taxon>
    </lineage>
</organism>
<dbReference type="CDD" id="cd18794">
    <property type="entry name" value="SF2_C_RecQ"/>
    <property type="match status" value="1"/>
</dbReference>
<dbReference type="PROSITE" id="PS00690">
    <property type="entry name" value="DEAH_ATP_HELICASE"/>
    <property type="match status" value="1"/>
</dbReference>
<evidence type="ECO:0000256" key="4">
    <source>
        <dbReference type="ARBA" id="ARBA00022801"/>
    </source>
</evidence>
<feature type="compositionally biased region" description="Polar residues" evidence="12">
    <location>
        <begin position="1"/>
        <end position="10"/>
    </location>
</feature>
<dbReference type="InterPro" id="IPR027417">
    <property type="entry name" value="P-loop_NTPase"/>
</dbReference>
<evidence type="ECO:0000256" key="3">
    <source>
        <dbReference type="ARBA" id="ARBA00022741"/>
    </source>
</evidence>
<dbReference type="GO" id="GO:0003677">
    <property type="term" value="F:DNA binding"/>
    <property type="evidence" value="ECO:0007669"/>
    <property type="project" value="UniProtKB-KW"/>
</dbReference>
<dbReference type="Pfam" id="PF00271">
    <property type="entry name" value="Helicase_C"/>
    <property type="match status" value="1"/>
</dbReference>
<dbReference type="GO" id="GO:0005737">
    <property type="term" value="C:cytoplasm"/>
    <property type="evidence" value="ECO:0007669"/>
    <property type="project" value="TreeGrafter"/>
</dbReference>
<comment type="subcellular location">
    <subcellularLocation>
        <location evidence="1 11">Nucleus</location>
    </subcellularLocation>
</comment>
<dbReference type="GO" id="GO:0005634">
    <property type="term" value="C:nucleus"/>
    <property type="evidence" value="ECO:0007669"/>
    <property type="project" value="UniProtKB-SubCell"/>
</dbReference>
<dbReference type="InterPro" id="IPR011545">
    <property type="entry name" value="DEAD/DEAH_box_helicase_dom"/>
</dbReference>
<evidence type="ECO:0000259" key="14">
    <source>
        <dbReference type="PROSITE" id="PS51194"/>
    </source>
</evidence>
<evidence type="ECO:0000256" key="12">
    <source>
        <dbReference type="SAM" id="MobiDB-lite"/>
    </source>
</evidence>
<dbReference type="EC" id="5.6.2.4" evidence="11"/>
<feature type="region of interest" description="Disordered" evidence="12">
    <location>
        <begin position="1"/>
        <end position="37"/>
    </location>
</feature>
<dbReference type="SMART" id="SM00487">
    <property type="entry name" value="DEXDc"/>
    <property type="match status" value="1"/>
</dbReference>
<dbReference type="Pfam" id="PF00270">
    <property type="entry name" value="DEAD"/>
    <property type="match status" value="1"/>
</dbReference>
<dbReference type="InterPro" id="IPR032284">
    <property type="entry name" value="RecQ_Zn-bd"/>
</dbReference>
<feature type="domain" description="Helicase ATP-binding" evidence="13">
    <location>
        <begin position="68"/>
        <end position="248"/>
    </location>
</feature>
<evidence type="ECO:0000256" key="11">
    <source>
        <dbReference type="RuleBase" id="RU364117"/>
    </source>
</evidence>
<dbReference type="GO" id="GO:0043138">
    <property type="term" value="F:3'-5' DNA helicase activity"/>
    <property type="evidence" value="ECO:0007669"/>
    <property type="project" value="UniProtKB-EC"/>
</dbReference>
<comment type="catalytic activity">
    <reaction evidence="11">
        <text>ATP + H2O = ADP + phosphate + H(+)</text>
        <dbReference type="Rhea" id="RHEA:13065"/>
        <dbReference type="ChEBI" id="CHEBI:15377"/>
        <dbReference type="ChEBI" id="CHEBI:15378"/>
        <dbReference type="ChEBI" id="CHEBI:30616"/>
        <dbReference type="ChEBI" id="CHEBI:43474"/>
        <dbReference type="ChEBI" id="CHEBI:456216"/>
    </reaction>
</comment>
<dbReference type="GO" id="GO:0009378">
    <property type="term" value="F:four-way junction helicase activity"/>
    <property type="evidence" value="ECO:0007669"/>
    <property type="project" value="TreeGrafter"/>
</dbReference>
<dbReference type="RefSeq" id="XP_025354424.1">
    <property type="nucleotide sequence ID" value="XM_025496649.1"/>
</dbReference>
<evidence type="ECO:0000256" key="5">
    <source>
        <dbReference type="ARBA" id="ARBA00022806"/>
    </source>
</evidence>
<dbReference type="InterPro" id="IPR004589">
    <property type="entry name" value="DNA_helicase_ATP-dep_RecQ"/>
</dbReference>
<dbReference type="InterPro" id="IPR036390">
    <property type="entry name" value="WH_DNA-bd_sf"/>
</dbReference>
<dbReference type="GO" id="GO:0005524">
    <property type="term" value="F:ATP binding"/>
    <property type="evidence" value="ECO:0007669"/>
    <property type="project" value="UniProtKB-KW"/>
</dbReference>
<dbReference type="SUPFAM" id="SSF46785">
    <property type="entry name" value="Winged helix' DNA-binding domain"/>
    <property type="match status" value="1"/>
</dbReference>
<keyword evidence="6 11" id="KW-0067">ATP-binding</keyword>
<keyword evidence="9 11" id="KW-0539">Nucleus</keyword>
<dbReference type="GO" id="GO:0005694">
    <property type="term" value="C:chromosome"/>
    <property type="evidence" value="ECO:0007669"/>
    <property type="project" value="TreeGrafter"/>
</dbReference>
<evidence type="ECO:0000256" key="7">
    <source>
        <dbReference type="ARBA" id="ARBA00023125"/>
    </source>
</evidence>
<evidence type="ECO:0000256" key="9">
    <source>
        <dbReference type="ARBA" id="ARBA00023242"/>
    </source>
</evidence>
<keyword evidence="4 11" id="KW-0378">Hydrolase</keyword>
<gene>
    <name evidence="15" type="ORF">FA14DRAFT_124509</name>
</gene>
<dbReference type="SMART" id="SM00490">
    <property type="entry name" value="HELICc"/>
    <property type="match status" value="1"/>
</dbReference>
<dbReference type="PROSITE" id="PS51194">
    <property type="entry name" value="HELICASE_CTER"/>
    <property type="match status" value="1"/>
</dbReference>
<accession>A0A316V9I6</accession>
<evidence type="ECO:0000313" key="16">
    <source>
        <dbReference type="Proteomes" id="UP000245771"/>
    </source>
</evidence>
<dbReference type="PANTHER" id="PTHR13710:SF153">
    <property type="entry name" value="RECQ-LIKE DNA HELICASE BLM"/>
    <property type="match status" value="1"/>
</dbReference>
<reference evidence="15 16" key="1">
    <citation type="journal article" date="2018" name="Mol. Biol. Evol.">
        <title>Broad Genomic Sampling Reveals a Smut Pathogenic Ancestry of the Fungal Clade Ustilaginomycotina.</title>
        <authorList>
            <person name="Kijpornyongpan T."/>
            <person name="Mondo S.J."/>
            <person name="Barry K."/>
            <person name="Sandor L."/>
            <person name="Lee J."/>
            <person name="Lipzen A."/>
            <person name="Pangilinan J."/>
            <person name="LaButti K."/>
            <person name="Hainaut M."/>
            <person name="Henrissat B."/>
            <person name="Grigoriev I.V."/>
            <person name="Spatafora J.W."/>
            <person name="Aime M.C."/>
        </authorList>
    </citation>
    <scope>NUCLEOTIDE SEQUENCE [LARGE SCALE GENOMIC DNA]</scope>
    <source>
        <strain evidence="15 16">MCA 3882</strain>
    </source>
</reference>
<dbReference type="GO" id="GO:0006260">
    <property type="term" value="P:DNA replication"/>
    <property type="evidence" value="ECO:0007669"/>
    <property type="project" value="InterPro"/>
</dbReference>
<dbReference type="Gene3D" id="3.40.50.300">
    <property type="entry name" value="P-loop containing nucleotide triphosphate hydrolases"/>
    <property type="match status" value="2"/>
</dbReference>
<dbReference type="Gene3D" id="1.10.10.10">
    <property type="entry name" value="Winged helix-like DNA-binding domain superfamily/Winged helix DNA-binding domain"/>
    <property type="match status" value="1"/>
</dbReference>
<evidence type="ECO:0000256" key="1">
    <source>
        <dbReference type="ARBA" id="ARBA00004123"/>
    </source>
</evidence>
<keyword evidence="8" id="KW-0413">Isomerase</keyword>
<dbReference type="AlphaFoldDB" id="A0A316V9I6"/>
<evidence type="ECO:0000256" key="6">
    <source>
        <dbReference type="ARBA" id="ARBA00022840"/>
    </source>
</evidence>
<keyword evidence="16" id="KW-1185">Reference proteome</keyword>
<keyword evidence="3 11" id="KW-0547">Nucleotide-binding</keyword>
<evidence type="ECO:0000256" key="2">
    <source>
        <dbReference type="ARBA" id="ARBA00005446"/>
    </source>
</evidence>
<dbReference type="OrthoDB" id="10261556at2759"/>
<dbReference type="FunFam" id="3.40.50.300:FF:000296">
    <property type="entry name" value="ATP-dependent DNA helicase RecQ"/>
    <property type="match status" value="1"/>
</dbReference>
<dbReference type="Pfam" id="PF09382">
    <property type="entry name" value="RQC"/>
    <property type="match status" value="1"/>
</dbReference>
<proteinExistence type="inferred from homology"/>
<feature type="domain" description="Helicase C-terminal" evidence="14">
    <location>
        <begin position="274"/>
        <end position="423"/>
    </location>
</feature>
<dbReference type="PROSITE" id="PS51192">
    <property type="entry name" value="HELICASE_ATP_BIND_1"/>
    <property type="match status" value="1"/>
</dbReference>
<dbReference type="GO" id="GO:0000724">
    <property type="term" value="P:double-strand break repair via homologous recombination"/>
    <property type="evidence" value="ECO:0007669"/>
    <property type="project" value="TreeGrafter"/>
</dbReference>
<dbReference type="InterPro" id="IPR018982">
    <property type="entry name" value="RQC_domain"/>
</dbReference>
<keyword evidence="7" id="KW-0238">DNA-binding</keyword>